<accession>A0A0E9TKZ3</accession>
<dbReference type="EMBL" id="GBXM01055174">
    <property type="protein sequence ID" value="JAH53403.1"/>
    <property type="molecule type" value="Transcribed_RNA"/>
</dbReference>
<evidence type="ECO:0000313" key="1">
    <source>
        <dbReference type="EMBL" id="JAH53403.1"/>
    </source>
</evidence>
<name>A0A0E9TKZ3_ANGAN</name>
<reference evidence="1" key="1">
    <citation type="submission" date="2014-11" db="EMBL/GenBank/DDBJ databases">
        <authorList>
            <person name="Amaro Gonzalez C."/>
        </authorList>
    </citation>
    <scope>NUCLEOTIDE SEQUENCE</scope>
</reference>
<dbReference type="AlphaFoldDB" id="A0A0E9TKZ3"/>
<proteinExistence type="predicted"/>
<sequence>MVPVFCENQNGGTKSKSGTREAKLLLIIASER</sequence>
<reference evidence="1" key="2">
    <citation type="journal article" date="2015" name="Fish Shellfish Immunol.">
        <title>Early steps in the European eel (Anguilla anguilla)-Vibrio vulnificus interaction in the gills: Role of the RtxA13 toxin.</title>
        <authorList>
            <person name="Callol A."/>
            <person name="Pajuelo D."/>
            <person name="Ebbesson L."/>
            <person name="Teles M."/>
            <person name="MacKenzie S."/>
            <person name="Amaro C."/>
        </authorList>
    </citation>
    <scope>NUCLEOTIDE SEQUENCE</scope>
</reference>
<organism evidence="1">
    <name type="scientific">Anguilla anguilla</name>
    <name type="common">European freshwater eel</name>
    <name type="synonym">Muraena anguilla</name>
    <dbReference type="NCBI Taxonomy" id="7936"/>
    <lineage>
        <taxon>Eukaryota</taxon>
        <taxon>Metazoa</taxon>
        <taxon>Chordata</taxon>
        <taxon>Craniata</taxon>
        <taxon>Vertebrata</taxon>
        <taxon>Euteleostomi</taxon>
        <taxon>Actinopterygii</taxon>
        <taxon>Neopterygii</taxon>
        <taxon>Teleostei</taxon>
        <taxon>Anguilliformes</taxon>
        <taxon>Anguillidae</taxon>
        <taxon>Anguilla</taxon>
    </lineage>
</organism>
<protein>
    <submittedName>
        <fullName evidence="1">Uncharacterized protein</fullName>
    </submittedName>
</protein>